<evidence type="ECO:0000256" key="4">
    <source>
        <dbReference type="PIRSR" id="PIRSR001365-1"/>
    </source>
</evidence>
<dbReference type="PIRSF" id="PIRSF001365">
    <property type="entry name" value="DHDPS"/>
    <property type="match status" value="1"/>
</dbReference>
<dbReference type="InterPro" id="IPR013785">
    <property type="entry name" value="Aldolase_TIM"/>
</dbReference>
<dbReference type="Gene3D" id="3.20.20.70">
    <property type="entry name" value="Aldolase class I"/>
    <property type="match status" value="1"/>
</dbReference>
<feature type="active site" description="Proton donor/acceptor" evidence="4">
    <location>
        <position position="143"/>
    </location>
</feature>
<comment type="caution">
    <text evidence="6">The sequence shown here is derived from an EMBL/GenBank/DDBJ whole genome shotgun (WGS) entry which is preliminary data.</text>
</comment>
<feature type="binding site" evidence="5">
    <location>
        <position position="51"/>
    </location>
    <ligand>
        <name>pyruvate</name>
        <dbReference type="ChEBI" id="CHEBI:15361"/>
    </ligand>
</feature>
<dbReference type="Proteomes" id="UP001139516">
    <property type="component" value="Unassembled WGS sequence"/>
</dbReference>
<dbReference type="SUPFAM" id="SSF51569">
    <property type="entry name" value="Aldolase"/>
    <property type="match status" value="1"/>
</dbReference>
<reference evidence="6" key="1">
    <citation type="submission" date="2022-04" db="EMBL/GenBank/DDBJ databases">
        <title>Roseomonas acroporae sp. nov., isolated from coral Acropora digitifera.</title>
        <authorList>
            <person name="Sun H."/>
        </authorList>
    </citation>
    <scope>NUCLEOTIDE SEQUENCE</scope>
    <source>
        <strain evidence="6">NAR14</strain>
    </source>
</reference>
<dbReference type="PRINTS" id="PR00146">
    <property type="entry name" value="DHPICSNTHASE"/>
</dbReference>
<evidence type="ECO:0000313" key="6">
    <source>
        <dbReference type="EMBL" id="MCK8784007.1"/>
    </source>
</evidence>
<dbReference type="AlphaFoldDB" id="A0A9X1Y8F6"/>
<gene>
    <name evidence="6" type="ORF">M0638_06390</name>
</gene>
<evidence type="ECO:0000256" key="3">
    <source>
        <dbReference type="PIRNR" id="PIRNR001365"/>
    </source>
</evidence>
<dbReference type="SMART" id="SM01130">
    <property type="entry name" value="DHDPS"/>
    <property type="match status" value="1"/>
</dbReference>
<proteinExistence type="inferred from homology"/>
<evidence type="ECO:0000256" key="2">
    <source>
        <dbReference type="ARBA" id="ARBA00023239"/>
    </source>
</evidence>
<keyword evidence="2 3" id="KW-0456">Lyase</keyword>
<dbReference type="CDD" id="cd00408">
    <property type="entry name" value="DHDPS-like"/>
    <property type="match status" value="1"/>
</dbReference>
<dbReference type="PANTHER" id="PTHR12128">
    <property type="entry name" value="DIHYDRODIPICOLINATE SYNTHASE"/>
    <property type="match status" value="1"/>
</dbReference>
<keyword evidence="7" id="KW-1185">Reference proteome</keyword>
<dbReference type="RefSeq" id="WP_248666133.1">
    <property type="nucleotide sequence ID" value="NZ_JALPRX010000023.1"/>
</dbReference>
<protein>
    <submittedName>
        <fullName evidence="6">Dihydrodipicolinate synthase family protein</fullName>
    </submittedName>
</protein>
<organism evidence="6 7">
    <name type="scientific">Roseomonas acroporae</name>
    <dbReference type="NCBI Taxonomy" id="2937791"/>
    <lineage>
        <taxon>Bacteria</taxon>
        <taxon>Pseudomonadati</taxon>
        <taxon>Pseudomonadota</taxon>
        <taxon>Alphaproteobacteria</taxon>
        <taxon>Acetobacterales</taxon>
        <taxon>Roseomonadaceae</taxon>
        <taxon>Roseomonas</taxon>
    </lineage>
</organism>
<name>A0A9X1Y8F6_9PROT</name>
<dbReference type="InterPro" id="IPR002220">
    <property type="entry name" value="DapA-like"/>
</dbReference>
<comment type="similarity">
    <text evidence="1 3">Belongs to the DapA family.</text>
</comment>
<dbReference type="GO" id="GO:0008840">
    <property type="term" value="F:4-hydroxy-tetrahydrodipicolinate synthase activity"/>
    <property type="evidence" value="ECO:0007669"/>
    <property type="project" value="TreeGrafter"/>
</dbReference>
<dbReference type="PANTHER" id="PTHR12128:SF66">
    <property type="entry name" value="4-HYDROXY-2-OXOGLUTARATE ALDOLASE, MITOCHONDRIAL"/>
    <property type="match status" value="1"/>
</dbReference>
<sequence>MPAAPNPFHGLSAFPITPADPKGRVDTEALSGLVERLAAAGVDSIGLLGSTGTYAYLARAERRRAIEAAARTLAGPSGRRTPLIVGIGALRTDDAEDLARDAAEAGADGLLLAPVSYTPLKDEEVFRHFAAVAAATDLPLCVYNNPGTTHFDVGDALLARLAGVPRIVAVKNPAPPAPEAAARHAALRATVPDGFALGYSVDWHAAGALLAGGAAWYSVAGGLLPAPCLALCRAARSGDAALAARLDAQLAPLWQLFRELSSLRVVYAAANLLGLCRAAPPRPILPLSPADTDRVAAVLHGLSAAA</sequence>
<dbReference type="Pfam" id="PF00701">
    <property type="entry name" value="DHDPS"/>
    <property type="match status" value="1"/>
</dbReference>
<evidence type="ECO:0000313" key="7">
    <source>
        <dbReference type="Proteomes" id="UP001139516"/>
    </source>
</evidence>
<evidence type="ECO:0000256" key="5">
    <source>
        <dbReference type="PIRSR" id="PIRSR001365-2"/>
    </source>
</evidence>
<accession>A0A9X1Y8F6</accession>
<feature type="active site" description="Schiff-base intermediate with substrate" evidence="4">
    <location>
        <position position="171"/>
    </location>
</feature>
<evidence type="ECO:0000256" key="1">
    <source>
        <dbReference type="ARBA" id="ARBA00007592"/>
    </source>
</evidence>
<dbReference type="EMBL" id="JALPRX010000023">
    <property type="protein sequence ID" value="MCK8784007.1"/>
    <property type="molecule type" value="Genomic_DNA"/>
</dbReference>